<accession>A0A0A8Z4W2</accession>
<reference evidence="1" key="2">
    <citation type="journal article" date="2015" name="Data Brief">
        <title>Shoot transcriptome of the giant reed, Arundo donax.</title>
        <authorList>
            <person name="Barrero R.A."/>
            <person name="Guerrero F.D."/>
            <person name="Moolhuijzen P."/>
            <person name="Goolsby J.A."/>
            <person name="Tidwell J."/>
            <person name="Bellgard S.E."/>
            <person name="Bellgard M.I."/>
        </authorList>
    </citation>
    <scope>NUCLEOTIDE SEQUENCE</scope>
    <source>
        <tissue evidence="1">Shoot tissue taken approximately 20 cm above the soil surface</tissue>
    </source>
</reference>
<protein>
    <submittedName>
        <fullName evidence="1">Uncharacterized protein</fullName>
    </submittedName>
</protein>
<sequence length="13" mass="1562">MKGRMSSYNKWSS</sequence>
<evidence type="ECO:0000313" key="1">
    <source>
        <dbReference type="EMBL" id="JAD34439.1"/>
    </source>
</evidence>
<name>A0A0A8Z4W2_ARUDO</name>
<proteinExistence type="predicted"/>
<reference evidence="1" key="1">
    <citation type="submission" date="2014-09" db="EMBL/GenBank/DDBJ databases">
        <authorList>
            <person name="Magalhaes I.L.F."/>
            <person name="Oliveira U."/>
            <person name="Santos F.R."/>
            <person name="Vidigal T.H.D.A."/>
            <person name="Brescovit A.D."/>
            <person name="Santos A.J."/>
        </authorList>
    </citation>
    <scope>NUCLEOTIDE SEQUENCE</scope>
    <source>
        <tissue evidence="1">Shoot tissue taken approximately 20 cm above the soil surface</tissue>
    </source>
</reference>
<organism evidence="1">
    <name type="scientific">Arundo donax</name>
    <name type="common">Giant reed</name>
    <name type="synonym">Donax arundinaceus</name>
    <dbReference type="NCBI Taxonomy" id="35708"/>
    <lineage>
        <taxon>Eukaryota</taxon>
        <taxon>Viridiplantae</taxon>
        <taxon>Streptophyta</taxon>
        <taxon>Embryophyta</taxon>
        <taxon>Tracheophyta</taxon>
        <taxon>Spermatophyta</taxon>
        <taxon>Magnoliopsida</taxon>
        <taxon>Liliopsida</taxon>
        <taxon>Poales</taxon>
        <taxon>Poaceae</taxon>
        <taxon>PACMAD clade</taxon>
        <taxon>Arundinoideae</taxon>
        <taxon>Arundineae</taxon>
        <taxon>Arundo</taxon>
    </lineage>
</organism>
<dbReference type="EMBL" id="GBRH01263456">
    <property type="protein sequence ID" value="JAD34439.1"/>
    <property type="molecule type" value="Transcribed_RNA"/>
</dbReference>